<keyword evidence="2" id="KW-0472">Membrane</keyword>
<organism evidence="5">
    <name type="scientific">Schistocephalus solidus</name>
    <name type="common">Tapeworm</name>
    <dbReference type="NCBI Taxonomy" id="70667"/>
    <lineage>
        <taxon>Eukaryota</taxon>
        <taxon>Metazoa</taxon>
        <taxon>Spiralia</taxon>
        <taxon>Lophotrochozoa</taxon>
        <taxon>Platyhelminthes</taxon>
        <taxon>Cestoda</taxon>
        <taxon>Eucestoda</taxon>
        <taxon>Diphyllobothriidea</taxon>
        <taxon>Diphyllobothriidae</taxon>
        <taxon>Schistocephalus</taxon>
    </lineage>
</organism>
<feature type="region of interest" description="Disordered" evidence="1">
    <location>
        <begin position="45"/>
        <end position="67"/>
    </location>
</feature>
<feature type="transmembrane region" description="Helical" evidence="2">
    <location>
        <begin position="12"/>
        <end position="34"/>
    </location>
</feature>
<proteinExistence type="predicted"/>
<evidence type="ECO:0000256" key="1">
    <source>
        <dbReference type="SAM" id="MobiDB-lite"/>
    </source>
</evidence>
<reference evidence="3 4" key="2">
    <citation type="submission" date="2018-11" db="EMBL/GenBank/DDBJ databases">
        <authorList>
            <consortium name="Pathogen Informatics"/>
        </authorList>
    </citation>
    <scope>NUCLEOTIDE SEQUENCE [LARGE SCALE GENOMIC DNA]</scope>
    <source>
        <strain evidence="3 4">NST_G2</strain>
    </source>
</reference>
<keyword evidence="4" id="KW-1185">Reference proteome</keyword>
<sequence length="67" mass="7358">MGVWIFGSRWFTVVLCLAIFCLGLTLLGLGATWVTRYYGRVADGASPYPKSSSQPGRKSPHCGLIYM</sequence>
<protein>
    <submittedName>
        <fullName evidence="5">Secreted protein</fullName>
    </submittedName>
</protein>
<dbReference type="AlphaFoldDB" id="A0A183SXA1"/>
<name>A0A183SXA1_SCHSO</name>
<evidence type="ECO:0000313" key="3">
    <source>
        <dbReference type="EMBL" id="VDL95234.1"/>
    </source>
</evidence>
<keyword evidence="2" id="KW-0812">Transmembrane</keyword>
<evidence type="ECO:0000313" key="5">
    <source>
        <dbReference type="WBParaSite" id="SSLN_0000919001-mRNA-1"/>
    </source>
</evidence>
<dbReference type="Proteomes" id="UP000275846">
    <property type="component" value="Unassembled WGS sequence"/>
</dbReference>
<dbReference type="EMBL" id="UYSU01034887">
    <property type="protein sequence ID" value="VDL95234.1"/>
    <property type="molecule type" value="Genomic_DNA"/>
</dbReference>
<keyword evidence="2" id="KW-1133">Transmembrane helix</keyword>
<evidence type="ECO:0000313" key="4">
    <source>
        <dbReference type="Proteomes" id="UP000275846"/>
    </source>
</evidence>
<dbReference type="WBParaSite" id="SSLN_0000919001-mRNA-1">
    <property type="protein sequence ID" value="SSLN_0000919001-mRNA-1"/>
    <property type="gene ID" value="SSLN_0000919001"/>
</dbReference>
<reference evidence="5" key="1">
    <citation type="submission" date="2016-06" db="UniProtKB">
        <authorList>
            <consortium name="WormBaseParasite"/>
        </authorList>
    </citation>
    <scope>IDENTIFICATION</scope>
</reference>
<evidence type="ECO:0000256" key="2">
    <source>
        <dbReference type="SAM" id="Phobius"/>
    </source>
</evidence>
<accession>A0A183SXA1</accession>
<gene>
    <name evidence="3" type="ORF">SSLN_LOCUS8849</name>
</gene>